<dbReference type="GO" id="GO:0033617">
    <property type="term" value="P:mitochondrial respiratory chain complex IV assembly"/>
    <property type="evidence" value="ECO:0007669"/>
    <property type="project" value="TreeGrafter"/>
</dbReference>
<keyword evidence="6" id="KW-1185">Reference proteome</keyword>
<sequence>MERNHRDYPCEDRKVELLFCLLRSDCCQKKRLTPRQCLNAKEFPLECKDALQAFDLCRIELIDRRTRLRGRKYGSND</sequence>
<name>A0A1S8WUY5_OPIVI</name>
<evidence type="ECO:0000256" key="3">
    <source>
        <dbReference type="ARBA" id="ARBA00021904"/>
    </source>
</evidence>
<comment type="similarity">
    <text evidence="2">Belongs to the PET191 family.</text>
</comment>
<dbReference type="PANTHER" id="PTHR28627:SF1">
    <property type="entry name" value="CYTOCHROME C OXIDASE ASSEMBLY FACTOR 5"/>
    <property type="match status" value="1"/>
</dbReference>
<keyword evidence="4" id="KW-1015">Disulfide bond</keyword>
<dbReference type="EMBL" id="KV894491">
    <property type="protein sequence ID" value="OON18145.1"/>
    <property type="molecule type" value="Genomic_DNA"/>
</dbReference>
<gene>
    <name evidence="5" type="ORF">X801_06009</name>
</gene>
<organism evidence="5 6">
    <name type="scientific">Opisthorchis viverrini</name>
    <name type="common">Southeast Asian liver fluke</name>
    <dbReference type="NCBI Taxonomy" id="6198"/>
    <lineage>
        <taxon>Eukaryota</taxon>
        <taxon>Metazoa</taxon>
        <taxon>Spiralia</taxon>
        <taxon>Lophotrochozoa</taxon>
        <taxon>Platyhelminthes</taxon>
        <taxon>Trematoda</taxon>
        <taxon>Digenea</taxon>
        <taxon>Opisthorchiida</taxon>
        <taxon>Opisthorchiata</taxon>
        <taxon>Opisthorchiidae</taxon>
        <taxon>Opisthorchis</taxon>
    </lineage>
</organism>
<dbReference type="AlphaFoldDB" id="A0A1S8WUY5"/>
<evidence type="ECO:0000256" key="2">
    <source>
        <dbReference type="ARBA" id="ARBA00007785"/>
    </source>
</evidence>
<comment type="function">
    <text evidence="1">Involved in an early step of the mitochondrial complex IV assembly process.</text>
</comment>
<proteinExistence type="inferred from homology"/>
<reference evidence="5 6" key="1">
    <citation type="submission" date="2015-03" db="EMBL/GenBank/DDBJ databases">
        <title>Draft genome of the nematode, Opisthorchis viverrini.</title>
        <authorList>
            <person name="Mitreva M."/>
        </authorList>
    </citation>
    <scope>NUCLEOTIDE SEQUENCE [LARGE SCALE GENOMIC DNA]</scope>
    <source>
        <strain evidence="5">Khon Kaen</strain>
    </source>
</reference>
<dbReference type="InterPro" id="IPR018793">
    <property type="entry name" value="Cyt_c_oxidase_assmbl_Pet191"/>
</dbReference>
<evidence type="ECO:0000313" key="5">
    <source>
        <dbReference type="EMBL" id="OON18145.1"/>
    </source>
</evidence>
<dbReference type="Pfam" id="PF10203">
    <property type="entry name" value="Pet191_N"/>
    <property type="match status" value="1"/>
</dbReference>
<protein>
    <recommendedName>
        <fullName evidence="3">Cytochrome c oxidase assembly factor 5</fullName>
    </recommendedName>
</protein>
<evidence type="ECO:0000256" key="4">
    <source>
        <dbReference type="ARBA" id="ARBA00023157"/>
    </source>
</evidence>
<dbReference type="GO" id="GO:0005739">
    <property type="term" value="C:mitochondrion"/>
    <property type="evidence" value="ECO:0007669"/>
    <property type="project" value="TreeGrafter"/>
</dbReference>
<evidence type="ECO:0000256" key="1">
    <source>
        <dbReference type="ARBA" id="ARBA00003186"/>
    </source>
</evidence>
<dbReference type="Proteomes" id="UP000243686">
    <property type="component" value="Unassembled WGS sequence"/>
</dbReference>
<accession>A0A1S8WUY5</accession>
<dbReference type="PANTHER" id="PTHR28627">
    <property type="entry name" value="CYTOCHROME C OXIDASE ASSEMBLY FACTOR 5"/>
    <property type="match status" value="1"/>
</dbReference>
<evidence type="ECO:0000313" key="6">
    <source>
        <dbReference type="Proteomes" id="UP000243686"/>
    </source>
</evidence>